<evidence type="ECO:0000259" key="12">
    <source>
        <dbReference type="PROSITE" id="PS50894"/>
    </source>
</evidence>
<reference evidence="13 14" key="2">
    <citation type="submission" date="2020-03" db="EMBL/GenBank/DDBJ databases">
        <title>Roseomonas stagni sp. nov., isolated from pond water in Japan.</title>
        <authorList>
            <person name="Furuhata K."/>
            <person name="Miyamoto H."/>
            <person name="Goto K."/>
        </authorList>
    </citation>
    <scope>NUCLEOTIDE SEQUENCE [LARGE SCALE GENOMIC DNA]</scope>
    <source>
        <strain evidence="13 14">PeD5</strain>
    </source>
</reference>
<evidence type="ECO:0000256" key="10">
    <source>
        <dbReference type="SAM" id="Coils"/>
    </source>
</evidence>
<dbReference type="Gene3D" id="2.30.30.40">
    <property type="entry name" value="SH3 Domains"/>
    <property type="match status" value="1"/>
</dbReference>
<proteinExistence type="predicted"/>
<dbReference type="PANTHER" id="PTHR43395:SF8">
    <property type="entry name" value="HISTIDINE KINASE"/>
    <property type="match status" value="1"/>
</dbReference>
<keyword evidence="4 9" id="KW-0597">Phosphoprotein</keyword>
<evidence type="ECO:0000313" key="14">
    <source>
        <dbReference type="Proteomes" id="UP000475385"/>
    </source>
</evidence>
<gene>
    <name evidence="13" type="ORF">G3576_10975</name>
</gene>
<evidence type="ECO:0000259" key="11">
    <source>
        <dbReference type="PROSITE" id="PS50109"/>
    </source>
</evidence>
<evidence type="ECO:0000256" key="7">
    <source>
        <dbReference type="ARBA" id="ARBA00023012"/>
    </source>
</evidence>
<dbReference type="SMART" id="SM00260">
    <property type="entry name" value="CheW"/>
    <property type="match status" value="1"/>
</dbReference>
<evidence type="ECO:0000256" key="5">
    <source>
        <dbReference type="ARBA" id="ARBA00022679"/>
    </source>
</evidence>
<keyword evidence="10" id="KW-0175">Coiled coil</keyword>
<reference evidence="13 14" key="1">
    <citation type="submission" date="2020-02" db="EMBL/GenBank/DDBJ databases">
        <authorList>
            <person name="Kim H.M."/>
            <person name="Jeon C.O."/>
        </authorList>
    </citation>
    <scope>NUCLEOTIDE SEQUENCE [LARGE SCALE GENOMIC DNA]</scope>
    <source>
        <strain evidence="13 14">PeD5</strain>
    </source>
</reference>
<dbReference type="Gene3D" id="3.30.565.10">
    <property type="entry name" value="Histidine kinase-like ATPase, C-terminal domain"/>
    <property type="match status" value="1"/>
</dbReference>
<dbReference type="InterPro" id="IPR036890">
    <property type="entry name" value="HATPase_C_sf"/>
</dbReference>
<feature type="modified residue" description="Phosphohistidine" evidence="9">
    <location>
        <position position="45"/>
    </location>
</feature>
<dbReference type="CDD" id="cd00088">
    <property type="entry name" value="HPT"/>
    <property type="match status" value="1"/>
</dbReference>
<accession>A0A6M1LKN9</accession>
<dbReference type="SUPFAM" id="SSF55874">
    <property type="entry name" value="ATPase domain of HSP90 chaperone/DNA topoisomerase II/histidine kinase"/>
    <property type="match status" value="1"/>
</dbReference>
<dbReference type="GO" id="GO:0000155">
    <property type="term" value="F:phosphorelay sensor kinase activity"/>
    <property type="evidence" value="ECO:0007669"/>
    <property type="project" value="UniProtKB-ARBA"/>
</dbReference>
<keyword evidence="7" id="KW-0902">Two-component regulatory system</keyword>
<comment type="catalytic activity">
    <reaction evidence="1">
        <text>ATP + protein L-histidine = ADP + protein N-phospho-L-histidine.</text>
        <dbReference type="EC" id="2.7.13.3"/>
    </reaction>
</comment>
<evidence type="ECO:0000256" key="9">
    <source>
        <dbReference type="PROSITE-ProRule" id="PRU00110"/>
    </source>
</evidence>
<evidence type="ECO:0000256" key="1">
    <source>
        <dbReference type="ARBA" id="ARBA00000085"/>
    </source>
</evidence>
<dbReference type="InterPro" id="IPR036641">
    <property type="entry name" value="HPT_dom_sf"/>
</dbReference>
<dbReference type="PROSITE" id="PS50894">
    <property type="entry name" value="HPT"/>
    <property type="match status" value="1"/>
</dbReference>
<evidence type="ECO:0000256" key="4">
    <source>
        <dbReference type="ARBA" id="ARBA00022553"/>
    </source>
</evidence>
<dbReference type="InterPro" id="IPR004358">
    <property type="entry name" value="Sig_transdc_His_kin-like_C"/>
</dbReference>
<evidence type="ECO:0000256" key="6">
    <source>
        <dbReference type="ARBA" id="ARBA00022777"/>
    </source>
</evidence>
<dbReference type="EMBL" id="JAAIKB010000003">
    <property type="protein sequence ID" value="NGM20539.1"/>
    <property type="molecule type" value="Genomic_DNA"/>
</dbReference>
<dbReference type="SMART" id="SM00073">
    <property type="entry name" value="HPT"/>
    <property type="match status" value="1"/>
</dbReference>
<evidence type="ECO:0000256" key="8">
    <source>
        <dbReference type="ARBA" id="ARBA00035100"/>
    </source>
</evidence>
<dbReference type="InterPro" id="IPR051315">
    <property type="entry name" value="Bact_Chemotaxis_CheA"/>
</dbReference>
<keyword evidence="6" id="KW-0418">Kinase</keyword>
<dbReference type="Pfam" id="PF01584">
    <property type="entry name" value="CheW"/>
    <property type="match status" value="1"/>
</dbReference>
<dbReference type="SMART" id="SM00387">
    <property type="entry name" value="HATPase_c"/>
    <property type="match status" value="1"/>
</dbReference>
<dbReference type="Gene3D" id="1.20.120.160">
    <property type="entry name" value="HPT domain"/>
    <property type="match status" value="1"/>
</dbReference>
<dbReference type="PANTHER" id="PTHR43395">
    <property type="entry name" value="SENSOR HISTIDINE KINASE CHEA"/>
    <property type="match status" value="1"/>
</dbReference>
<dbReference type="FunFam" id="3.30.565.10:FF:000016">
    <property type="entry name" value="Chemotaxis protein CheA, putative"/>
    <property type="match status" value="1"/>
</dbReference>
<feature type="domain" description="HPt" evidence="12">
    <location>
        <begin position="1"/>
        <end position="102"/>
    </location>
</feature>
<sequence length="875" mass="89102">MIEDEGLWQEFAGESEEHLDAIERVLAGGSAADRAAVDRLFRAFHSLKGMSDALGAPGMKNVAHRAEDILGLARNGKLVVEGGVADALLAAVDVLRRQRAVVIEQHKDVPAPPDLLARLGALADGNAPPPAPRPAAAIAAPSPAPSPGPAAALLGALASRTAEAAPLLAALAVERRPEALREAADLGDAARMLGLGRLGAGFDRLAAQAGGAGALAALGALRRLLALLEAEAGEPAGADRLAGAPGTESAALGPRLAALALQAEAVTAGGDATAAMEAAQEAAEVAAAFGLDGLEHLLLSLGDLADRASDPDAAATLAAQGPVIADRLRSAAEGGLAALRLAQEVGPGPEQADARIPAAFAPLLGAEGRRRALAALEGGRVLYRLRMATGVPAEAEAAVAAALAAEAEVLTSRTVLDAQPSHLDMLLAGPAEAEALSRAVTAADPARVVVLELAPIEAGAGMAEAQPAMRAAPVTLRVRQETIDQIIALEAEVRAASLALAEALTDGGMTEALASLGALERRLAGGAARELGQAVGRLRQVQETLERAENRLAVGMRRLDDSVMELRVVPVGTLFGRLPRVVRAVAQASAKEVELVMEGEDVTIDRSLVELLADPLLHLTRNAVDHGIEGPEEREAAGKPRRATLRVSAARRTGQVRVRVSEDGRGIDRSRVLARAIARGLVSEEQAARMSEEEVHALLFRPGFSTAETITETSGRGVGLDVVQDAIRRAGGTVEIASAAGQGTSFTLRLPLTAAVQTVLLVEVGGHPYALPAARVEAVLDAGAAPGCEVLSLAAVLGLPATESRGGGAIVIVKSGGRSFGLSVGAVQRRTDLLLRPLHPALAALPGIGGVGVLGNGEPVVVLEPDGFAPEAVTG</sequence>
<feature type="coiled-coil region" evidence="10">
    <location>
        <begin position="531"/>
        <end position="558"/>
    </location>
</feature>
<evidence type="ECO:0000256" key="3">
    <source>
        <dbReference type="ARBA" id="ARBA00021495"/>
    </source>
</evidence>
<name>A0A6M1LKN9_9PROT</name>
<dbReference type="InterPro" id="IPR008207">
    <property type="entry name" value="Sig_transdc_His_kin_Hpt_dom"/>
</dbReference>
<dbReference type="GO" id="GO:0006935">
    <property type="term" value="P:chemotaxis"/>
    <property type="evidence" value="ECO:0007669"/>
    <property type="project" value="InterPro"/>
</dbReference>
<dbReference type="AlphaFoldDB" id="A0A6M1LKN9"/>
<protein>
    <recommendedName>
        <fullName evidence="3">Chemotaxis protein CheA</fullName>
        <ecNumber evidence="2">2.7.13.3</ecNumber>
    </recommendedName>
</protein>
<comment type="function">
    <text evidence="8">Involved in the transmission of sensory signals from the chemoreceptors to the flagellar motors. CheA is autophosphorylated; it can transfer its phosphate group to either CheB or CheY.</text>
</comment>
<comment type="caution">
    <text evidence="13">The sequence shown here is derived from an EMBL/GenBank/DDBJ whole genome shotgun (WGS) entry which is preliminary data.</text>
</comment>
<dbReference type="InterPro" id="IPR003594">
    <property type="entry name" value="HATPase_dom"/>
</dbReference>
<dbReference type="Pfam" id="PF02518">
    <property type="entry name" value="HATPase_c"/>
    <property type="match status" value="1"/>
</dbReference>
<keyword evidence="14" id="KW-1185">Reference proteome</keyword>
<dbReference type="EC" id="2.7.13.3" evidence="2"/>
<keyword evidence="5" id="KW-0808">Transferase</keyword>
<dbReference type="InterPro" id="IPR036061">
    <property type="entry name" value="CheW-like_dom_sf"/>
</dbReference>
<feature type="domain" description="Histidine kinase" evidence="11">
    <location>
        <begin position="528"/>
        <end position="754"/>
    </location>
</feature>
<dbReference type="SUPFAM" id="SSF50341">
    <property type="entry name" value="CheW-like"/>
    <property type="match status" value="1"/>
</dbReference>
<dbReference type="SUPFAM" id="SSF47226">
    <property type="entry name" value="Histidine-containing phosphotransfer domain, HPT domain"/>
    <property type="match status" value="1"/>
</dbReference>
<dbReference type="Pfam" id="PF01627">
    <property type="entry name" value="Hpt"/>
    <property type="match status" value="1"/>
</dbReference>
<evidence type="ECO:0000313" key="13">
    <source>
        <dbReference type="EMBL" id="NGM20539.1"/>
    </source>
</evidence>
<dbReference type="PROSITE" id="PS50109">
    <property type="entry name" value="HIS_KIN"/>
    <property type="match status" value="1"/>
</dbReference>
<dbReference type="InterPro" id="IPR002545">
    <property type="entry name" value="CheW-lke_dom"/>
</dbReference>
<dbReference type="PRINTS" id="PR00344">
    <property type="entry name" value="BCTRLSENSOR"/>
</dbReference>
<dbReference type="Proteomes" id="UP000475385">
    <property type="component" value="Unassembled WGS sequence"/>
</dbReference>
<dbReference type="InterPro" id="IPR005467">
    <property type="entry name" value="His_kinase_dom"/>
</dbReference>
<evidence type="ECO:0000256" key="2">
    <source>
        <dbReference type="ARBA" id="ARBA00012438"/>
    </source>
</evidence>
<dbReference type="RefSeq" id="WP_164694419.1">
    <property type="nucleotide sequence ID" value="NZ_JAAIKB010000003.1"/>
</dbReference>
<organism evidence="13 14">
    <name type="scientific">Falsiroseomonas algicola</name>
    <dbReference type="NCBI Taxonomy" id="2716930"/>
    <lineage>
        <taxon>Bacteria</taxon>
        <taxon>Pseudomonadati</taxon>
        <taxon>Pseudomonadota</taxon>
        <taxon>Alphaproteobacteria</taxon>
        <taxon>Acetobacterales</taxon>
        <taxon>Roseomonadaceae</taxon>
        <taxon>Falsiroseomonas</taxon>
    </lineage>
</organism>